<proteinExistence type="predicted"/>
<dbReference type="EMBL" id="JMPJ01000022">
    <property type="protein sequence ID" value="KFC85026.1"/>
    <property type="molecule type" value="Genomic_DNA"/>
</dbReference>
<dbReference type="RefSeq" id="WP_034787938.1">
    <property type="nucleotide sequence ID" value="NZ_JMPJ01000022.1"/>
</dbReference>
<dbReference type="Pfam" id="PF00440">
    <property type="entry name" value="TetR_N"/>
    <property type="match status" value="1"/>
</dbReference>
<dbReference type="InterPro" id="IPR001647">
    <property type="entry name" value="HTH_TetR"/>
</dbReference>
<dbReference type="InterPro" id="IPR009057">
    <property type="entry name" value="Homeodomain-like_sf"/>
</dbReference>
<keyword evidence="7" id="KW-1185">Reference proteome</keyword>
<evidence type="ECO:0000259" key="5">
    <source>
        <dbReference type="PROSITE" id="PS50977"/>
    </source>
</evidence>
<evidence type="ECO:0000313" key="7">
    <source>
        <dbReference type="Proteomes" id="UP000028640"/>
    </source>
</evidence>
<gene>
    <name evidence="6" type="ORF">GEAM_0554</name>
</gene>
<dbReference type="eggNOG" id="COG1309">
    <property type="taxonomic scope" value="Bacteria"/>
</dbReference>
<dbReference type="InterPro" id="IPR011075">
    <property type="entry name" value="TetR_C"/>
</dbReference>
<dbReference type="PANTHER" id="PTHR47506">
    <property type="entry name" value="TRANSCRIPTIONAL REGULATORY PROTEIN"/>
    <property type="match status" value="1"/>
</dbReference>
<accession>A0A085GMT1</accession>
<evidence type="ECO:0000256" key="1">
    <source>
        <dbReference type="ARBA" id="ARBA00023015"/>
    </source>
</evidence>
<organism evidence="6 7">
    <name type="scientific">Ewingella americana (strain ATCC 33852 / DSM 4580 / CCUG 14506 / JCM 5911 / LMG 7869 / NCTC 12157 / CDC 1468-78)</name>
    <dbReference type="NCBI Taxonomy" id="910964"/>
    <lineage>
        <taxon>Bacteria</taxon>
        <taxon>Pseudomonadati</taxon>
        <taxon>Pseudomonadota</taxon>
        <taxon>Gammaproteobacteria</taxon>
        <taxon>Enterobacterales</taxon>
        <taxon>Yersiniaceae</taxon>
        <taxon>Ewingella</taxon>
    </lineage>
</organism>
<dbReference type="PANTHER" id="PTHR47506:SF1">
    <property type="entry name" value="HTH-TYPE TRANSCRIPTIONAL REGULATOR YJDC"/>
    <property type="match status" value="1"/>
</dbReference>
<dbReference type="SUPFAM" id="SSF46689">
    <property type="entry name" value="Homeodomain-like"/>
    <property type="match status" value="1"/>
</dbReference>
<comment type="caution">
    <text evidence="6">The sequence shown here is derived from an EMBL/GenBank/DDBJ whole genome shotgun (WGS) entry which is preliminary data.</text>
</comment>
<keyword evidence="1" id="KW-0805">Transcription regulation</keyword>
<dbReference type="GO" id="GO:0003677">
    <property type="term" value="F:DNA binding"/>
    <property type="evidence" value="ECO:0007669"/>
    <property type="project" value="UniProtKB-UniRule"/>
</dbReference>
<evidence type="ECO:0000256" key="2">
    <source>
        <dbReference type="ARBA" id="ARBA00023125"/>
    </source>
</evidence>
<dbReference type="AlphaFoldDB" id="A0A085GMT1"/>
<reference evidence="6 7" key="1">
    <citation type="submission" date="2014-05" db="EMBL/GenBank/DDBJ databases">
        <title>ATOL: Assembling a taxonomically balanced genome-scale reconstruction of the evolutionary history of the Enterobacteriaceae.</title>
        <authorList>
            <person name="Plunkett G.III."/>
            <person name="Neeno-Eckwall E.C."/>
            <person name="Glasner J.D."/>
            <person name="Perna N.T."/>
        </authorList>
    </citation>
    <scope>NUCLEOTIDE SEQUENCE [LARGE SCALE GENOMIC DNA]</scope>
    <source>
        <strain evidence="6 7">ATCC 33852</strain>
    </source>
</reference>
<keyword evidence="3" id="KW-0804">Transcription</keyword>
<dbReference type="Proteomes" id="UP000028640">
    <property type="component" value="Unassembled WGS sequence"/>
</dbReference>
<sequence>MPTERSPKAREIILHTRQLLTSGGYNSFSYADIAELVKIQKASIHHHFPSKVELVQAVLAEYREEARGGMAAISQQLNDPLAELKAYAGYWSTCIENGTSPFCICVMLSVELPKLPPEISSEVTGHFTDLANWLAALLQKGQSSGIFQLTETPDIQAKSFMSTVHGAMLSARALNNAELFQQIVDPVIDHLTCAPNK</sequence>
<feature type="domain" description="HTH tetR-type" evidence="5">
    <location>
        <begin position="6"/>
        <end position="66"/>
    </location>
</feature>
<dbReference type="PRINTS" id="PR00455">
    <property type="entry name" value="HTHTETR"/>
</dbReference>
<dbReference type="Gene3D" id="1.10.357.10">
    <property type="entry name" value="Tetracycline Repressor, domain 2"/>
    <property type="match status" value="1"/>
</dbReference>
<name>A0A085GMT1_EWIA3</name>
<dbReference type="Pfam" id="PF16925">
    <property type="entry name" value="TetR_C_13"/>
    <property type="match status" value="1"/>
</dbReference>
<keyword evidence="2 4" id="KW-0238">DNA-binding</keyword>
<dbReference type="STRING" id="910964.GEAM_0554"/>
<dbReference type="GeneID" id="78378898"/>
<dbReference type="InterPro" id="IPR036271">
    <property type="entry name" value="Tet_transcr_reg_TetR-rel_C_sf"/>
</dbReference>
<protein>
    <submittedName>
        <fullName evidence="6">TetR family transcriptional regulator</fullName>
    </submittedName>
</protein>
<feature type="DNA-binding region" description="H-T-H motif" evidence="4">
    <location>
        <begin position="29"/>
        <end position="48"/>
    </location>
</feature>
<evidence type="ECO:0000313" key="6">
    <source>
        <dbReference type="EMBL" id="KFC85026.1"/>
    </source>
</evidence>
<dbReference type="PROSITE" id="PS50977">
    <property type="entry name" value="HTH_TETR_2"/>
    <property type="match status" value="1"/>
</dbReference>
<dbReference type="SUPFAM" id="SSF48498">
    <property type="entry name" value="Tetracyclin repressor-like, C-terminal domain"/>
    <property type="match status" value="1"/>
</dbReference>
<evidence type="ECO:0000256" key="3">
    <source>
        <dbReference type="ARBA" id="ARBA00023163"/>
    </source>
</evidence>
<evidence type="ECO:0000256" key="4">
    <source>
        <dbReference type="PROSITE-ProRule" id="PRU00335"/>
    </source>
</evidence>
<dbReference type="OrthoDB" id="9809772at2"/>